<dbReference type="Gene3D" id="3.10.20.310">
    <property type="entry name" value="membrane protein fhac"/>
    <property type="match status" value="1"/>
</dbReference>
<evidence type="ECO:0000313" key="3">
    <source>
        <dbReference type="EMBL" id="GAA3968090.1"/>
    </source>
</evidence>
<comment type="caution">
    <text evidence="3">The sequence shown here is derived from an EMBL/GenBank/DDBJ whole genome shotgun (WGS) entry which is preliminary data.</text>
</comment>
<dbReference type="PANTHER" id="PTHR34597:SF3">
    <property type="entry name" value="OUTER MEMBRANE TRANSPORTER CDIB"/>
    <property type="match status" value="1"/>
</dbReference>
<gene>
    <name evidence="3" type="ORF">GCM10022278_27290</name>
</gene>
<feature type="domain" description="Haemolysin activator HlyB C-terminal" evidence="2">
    <location>
        <begin position="184"/>
        <end position="479"/>
    </location>
</feature>
<name>A0ABP7PMW5_9GAMM</name>
<sequence length="515" mass="56685">MKIFVSYCVPLLLTMAAVGSASAAAAAELEQPSAVIAAVILGDVTAFSSEELLPAYAESLGRPRTSAEEQALQRRVRSFYTGAGFLQPAVVMQADEQTGSTSNIITLRVIEPRVVEVGTAGLSPSQTSYIQRQIQALQSLQPVSAHDIDSFRADAQATLDIQLDTRLTPLPDSPSGYRLDVAPRPKVSGELIYTAEGSQSLGRHMAGATLVVANPLPQLSELYFTALHTIETDGYGNFGAGTTVPVSDTGRFQFDFSKARAVPQYEFARKGTRYRRHWSRLQYVHDFRTTREKEIDLYLALSMRDYEREEFGLVSLDEQLRLVDVGMRSISGTAALAFRTDVNLRLGLDEFGARRRDIFSDETLDLSFQLVNIDYTIWQSLPAGFSLKLDVSGQFSPQELPYSQRFSMGGGTFFHAYEAGEFSGDSGIGTRIEVRRGIDTELAHVGRLVPYVYYGIASARENIRDTSESAAGAGAGLRLLSDDFSAFLEFGKPLTQRSEYKGMDTRATGRITYYF</sequence>
<keyword evidence="1" id="KW-0732">Signal</keyword>
<reference evidence="4" key="1">
    <citation type="journal article" date="2019" name="Int. J. Syst. Evol. Microbiol.">
        <title>The Global Catalogue of Microorganisms (GCM) 10K type strain sequencing project: providing services to taxonomists for standard genome sequencing and annotation.</title>
        <authorList>
            <consortium name="The Broad Institute Genomics Platform"/>
            <consortium name="The Broad Institute Genome Sequencing Center for Infectious Disease"/>
            <person name="Wu L."/>
            <person name="Ma J."/>
        </authorList>
    </citation>
    <scope>NUCLEOTIDE SEQUENCE [LARGE SCALE GENOMIC DNA]</scope>
    <source>
        <strain evidence="4">JCM 17555</strain>
    </source>
</reference>
<feature type="chain" id="PRO_5046495451" description="Haemolysin activator HlyB C-terminal domain-containing protein" evidence="1">
    <location>
        <begin position="24"/>
        <end position="515"/>
    </location>
</feature>
<dbReference type="Gene3D" id="2.40.160.50">
    <property type="entry name" value="membrane protein fhac: a member of the omp85/tpsb transporter family"/>
    <property type="match status" value="1"/>
</dbReference>
<dbReference type="Pfam" id="PF03865">
    <property type="entry name" value="ShlB"/>
    <property type="match status" value="1"/>
</dbReference>
<dbReference type="EMBL" id="BAABBO010000011">
    <property type="protein sequence ID" value="GAA3968090.1"/>
    <property type="molecule type" value="Genomic_DNA"/>
</dbReference>
<feature type="signal peptide" evidence="1">
    <location>
        <begin position="1"/>
        <end position="23"/>
    </location>
</feature>
<dbReference type="Proteomes" id="UP001501337">
    <property type="component" value="Unassembled WGS sequence"/>
</dbReference>
<dbReference type="RefSeq" id="WP_344807268.1">
    <property type="nucleotide sequence ID" value="NZ_BAABBO010000011.1"/>
</dbReference>
<keyword evidence="4" id="KW-1185">Reference proteome</keyword>
<dbReference type="InterPro" id="IPR005565">
    <property type="entry name" value="Hemolysn_activator_HlyB_C"/>
</dbReference>
<dbReference type="PANTHER" id="PTHR34597">
    <property type="entry name" value="SLR1661 PROTEIN"/>
    <property type="match status" value="1"/>
</dbReference>
<evidence type="ECO:0000313" key="4">
    <source>
        <dbReference type="Proteomes" id="UP001501337"/>
    </source>
</evidence>
<evidence type="ECO:0000256" key="1">
    <source>
        <dbReference type="SAM" id="SignalP"/>
    </source>
</evidence>
<organism evidence="3 4">
    <name type="scientific">Allohahella marinimesophila</name>
    <dbReference type="NCBI Taxonomy" id="1054972"/>
    <lineage>
        <taxon>Bacteria</taxon>
        <taxon>Pseudomonadati</taxon>
        <taxon>Pseudomonadota</taxon>
        <taxon>Gammaproteobacteria</taxon>
        <taxon>Oceanospirillales</taxon>
        <taxon>Hahellaceae</taxon>
        <taxon>Allohahella</taxon>
    </lineage>
</organism>
<proteinExistence type="predicted"/>
<dbReference type="InterPro" id="IPR051544">
    <property type="entry name" value="TPS_OM_transporter"/>
</dbReference>
<accession>A0ABP7PMW5</accession>
<protein>
    <recommendedName>
        <fullName evidence="2">Haemolysin activator HlyB C-terminal domain-containing protein</fullName>
    </recommendedName>
</protein>
<evidence type="ECO:0000259" key="2">
    <source>
        <dbReference type="Pfam" id="PF03865"/>
    </source>
</evidence>